<feature type="domain" description="Heterokaryon incompatibility" evidence="1">
    <location>
        <begin position="37"/>
        <end position="140"/>
    </location>
</feature>
<dbReference type="PANTHER" id="PTHR10622">
    <property type="entry name" value="HET DOMAIN-CONTAINING PROTEIN"/>
    <property type="match status" value="1"/>
</dbReference>
<dbReference type="Pfam" id="PF06985">
    <property type="entry name" value="HET"/>
    <property type="match status" value="1"/>
</dbReference>
<dbReference type="EMBL" id="KN834326">
    <property type="protein sequence ID" value="KIK11024.1"/>
    <property type="molecule type" value="Genomic_DNA"/>
</dbReference>
<dbReference type="Proteomes" id="UP000054018">
    <property type="component" value="Unassembled WGS sequence"/>
</dbReference>
<dbReference type="AlphaFoldDB" id="A0A0C9YAM8"/>
<evidence type="ECO:0000313" key="2">
    <source>
        <dbReference type="EMBL" id="KIK11024.1"/>
    </source>
</evidence>
<dbReference type="HOGENOM" id="CLU_000288_138_0_1"/>
<dbReference type="InterPro" id="IPR010730">
    <property type="entry name" value="HET"/>
</dbReference>
<gene>
    <name evidence="2" type="ORF">PISMIDRAFT_537116</name>
</gene>
<name>A0A0C9YAM8_9AGAM</name>
<dbReference type="STRING" id="765257.A0A0C9YAM8"/>
<organism evidence="2 3">
    <name type="scientific">Pisolithus microcarpus 441</name>
    <dbReference type="NCBI Taxonomy" id="765257"/>
    <lineage>
        <taxon>Eukaryota</taxon>
        <taxon>Fungi</taxon>
        <taxon>Dikarya</taxon>
        <taxon>Basidiomycota</taxon>
        <taxon>Agaricomycotina</taxon>
        <taxon>Agaricomycetes</taxon>
        <taxon>Agaricomycetidae</taxon>
        <taxon>Boletales</taxon>
        <taxon>Sclerodermatineae</taxon>
        <taxon>Pisolithaceae</taxon>
        <taxon>Pisolithus</taxon>
    </lineage>
</organism>
<evidence type="ECO:0000313" key="3">
    <source>
        <dbReference type="Proteomes" id="UP000054018"/>
    </source>
</evidence>
<dbReference type="OrthoDB" id="5303367at2759"/>
<reference evidence="2 3" key="1">
    <citation type="submission" date="2014-04" db="EMBL/GenBank/DDBJ databases">
        <authorList>
            <consortium name="DOE Joint Genome Institute"/>
            <person name="Kuo A."/>
            <person name="Kohler A."/>
            <person name="Costa M.D."/>
            <person name="Nagy L.G."/>
            <person name="Floudas D."/>
            <person name="Copeland A."/>
            <person name="Barry K.W."/>
            <person name="Cichocki N."/>
            <person name="Veneault-Fourrey C."/>
            <person name="LaButti K."/>
            <person name="Lindquist E.A."/>
            <person name="Lipzen A."/>
            <person name="Lundell T."/>
            <person name="Morin E."/>
            <person name="Murat C."/>
            <person name="Sun H."/>
            <person name="Tunlid A."/>
            <person name="Henrissat B."/>
            <person name="Grigoriev I.V."/>
            <person name="Hibbett D.S."/>
            <person name="Martin F."/>
            <person name="Nordberg H.P."/>
            <person name="Cantor M.N."/>
            <person name="Hua S.X."/>
        </authorList>
    </citation>
    <scope>NUCLEOTIDE SEQUENCE [LARGE SCALE GENOMIC DNA]</scope>
    <source>
        <strain evidence="2 3">441</strain>
    </source>
</reference>
<evidence type="ECO:0000259" key="1">
    <source>
        <dbReference type="Pfam" id="PF06985"/>
    </source>
</evidence>
<sequence length="365" mass="42008">MRLLNVQAVLNREKDVIQGAEPETRIFEELDDNSVDYAILSHRWRKGEVNFDKMTRLMGMTEPHRNEVRQTAGYKKIINSCERAMKDGYGWIWIDTCCIDKHSSPEVSGAINSMFQWYGKSQKCYAYLDDVDDSTLPAEQDFGKFGKSNGWPEWFTRGWTLQELIAPKQIEFFDKNWASIGDKRDLAKKLEKITRIPVDVLRDVLNPRRFCVAQMMSWAADRKTKKVEDRAYSLIGLFGVAMSERYGEGIEKAFQRLQKEIIQKERYSDHSIFAWNPQGQFGQLGGVLADDPSYFRGCHDVKKVEFDEFINEIGITGSQSSGKLACLGSRGRALPAQLSIFLFTNVGIQRLLWKPDHHRLESPRA</sequence>
<reference evidence="3" key="2">
    <citation type="submission" date="2015-01" db="EMBL/GenBank/DDBJ databases">
        <title>Evolutionary Origins and Diversification of the Mycorrhizal Mutualists.</title>
        <authorList>
            <consortium name="DOE Joint Genome Institute"/>
            <consortium name="Mycorrhizal Genomics Consortium"/>
            <person name="Kohler A."/>
            <person name="Kuo A."/>
            <person name="Nagy L.G."/>
            <person name="Floudas D."/>
            <person name="Copeland A."/>
            <person name="Barry K.W."/>
            <person name="Cichocki N."/>
            <person name="Veneault-Fourrey C."/>
            <person name="LaButti K."/>
            <person name="Lindquist E.A."/>
            <person name="Lipzen A."/>
            <person name="Lundell T."/>
            <person name="Morin E."/>
            <person name="Murat C."/>
            <person name="Riley R."/>
            <person name="Ohm R."/>
            <person name="Sun H."/>
            <person name="Tunlid A."/>
            <person name="Henrissat B."/>
            <person name="Grigoriev I.V."/>
            <person name="Hibbett D.S."/>
            <person name="Martin F."/>
        </authorList>
    </citation>
    <scope>NUCLEOTIDE SEQUENCE [LARGE SCALE GENOMIC DNA]</scope>
    <source>
        <strain evidence="3">441</strain>
    </source>
</reference>
<proteinExistence type="predicted"/>
<protein>
    <recommendedName>
        <fullName evidence="1">Heterokaryon incompatibility domain-containing protein</fullName>
    </recommendedName>
</protein>
<accession>A0A0C9YAM8</accession>
<keyword evidence="3" id="KW-1185">Reference proteome</keyword>
<dbReference type="PANTHER" id="PTHR10622:SF10">
    <property type="entry name" value="HET DOMAIN-CONTAINING PROTEIN"/>
    <property type="match status" value="1"/>
</dbReference>